<dbReference type="Proteomes" id="UP000660729">
    <property type="component" value="Unassembled WGS sequence"/>
</dbReference>
<reference evidence="3" key="1">
    <citation type="submission" date="2020-04" db="EMBL/GenBank/DDBJ databases">
        <title>Draft genome resource of the tomato pathogen Pseudocercospora fuligena.</title>
        <authorList>
            <person name="Zaccaron A."/>
        </authorList>
    </citation>
    <scope>NUCLEOTIDE SEQUENCE</scope>
    <source>
        <strain evidence="3">PF001</strain>
    </source>
</reference>
<comment type="caution">
    <text evidence="3">The sequence shown here is derived from an EMBL/GenBank/DDBJ whole genome shotgun (WGS) entry which is preliminary data.</text>
</comment>
<comment type="similarity">
    <text evidence="1">Belongs to the short-chain dehydrogenases/reductases (SDR) family.</text>
</comment>
<name>A0A8H6VCS8_9PEZI</name>
<proteinExistence type="inferred from homology"/>
<dbReference type="PRINTS" id="PR00081">
    <property type="entry name" value="GDHRDH"/>
</dbReference>
<keyword evidence="2" id="KW-0560">Oxidoreductase</keyword>
<dbReference type="PANTHER" id="PTHR24320:SF272">
    <property type="entry name" value="NAD(P)-BINDING ROSSMANN-FOLD SUPERFAMILY PROTEIN"/>
    <property type="match status" value="1"/>
</dbReference>
<dbReference type="Gene3D" id="3.40.50.720">
    <property type="entry name" value="NAD(P)-binding Rossmann-like Domain"/>
    <property type="match status" value="1"/>
</dbReference>
<dbReference type="AlphaFoldDB" id="A0A8H6VCS8"/>
<dbReference type="InterPro" id="IPR002347">
    <property type="entry name" value="SDR_fam"/>
</dbReference>
<evidence type="ECO:0000256" key="2">
    <source>
        <dbReference type="ARBA" id="ARBA00023002"/>
    </source>
</evidence>
<dbReference type="OrthoDB" id="191139at2759"/>
<dbReference type="EMBL" id="JABCIY010000306">
    <property type="protein sequence ID" value="KAF7185877.1"/>
    <property type="molecule type" value="Genomic_DNA"/>
</dbReference>
<dbReference type="GO" id="GO:0016491">
    <property type="term" value="F:oxidoreductase activity"/>
    <property type="evidence" value="ECO:0007669"/>
    <property type="project" value="UniProtKB-KW"/>
</dbReference>
<dbReference type="SUPFAM" id="SSF51735">
    <property type="entry name" value="NAD(P)-binding Rossmann-fold domains"/>
    <property type="match status" value="1"/>
</dbReference>
<evidence type="ECO:0000313" key="4">
    <source>
        <dbReference type="Proteomes" id="UP000660729"/>
    </source>
</evidence>
<dbReference type="Pfam" id="PF00106">
    <property type="entry name" value="adh_short"/>
    <property type="match status" value="1"/>
</dbReference>
<dbReference type="InterPro" id="IPR036291">
    <property type="entry name" value="NAD(P)-bd_dom_sf"/>
</dbReference>
<evidence type="ECO:0000313" key="3">
    <source>
        <dbReference type="EMBL" id="KAF7185877.1"/>
    </source>
</evidence>
<sequence length="346" mass="37621">MPAPTNAYQPYAALHAATHGAGDQRPTAMRVLFDEGLLHNGLVGKVFLVTGCSAGLGVETARALYAAGADVYMTVREAKKQQAEKIIKDIRSSAPQATGKLELVFLDLTSFKSVRAGAEDFLKRTTKLNALIENAGVMMCPYSKTEDGFEMQMGTNHFGHFLLFQCLKERLLASATPEFRSRVIVVSSAGHRFSEIRFDDVNFEAGYDRIAAYGQSKTANVYMASSIERHYGHLGLRALSVHPGVILETDLPRHQTMETVDQDFDMASLIPIAKNIPQGAASQVWAATAKHFNDGAGYYVADCGVGIPWKEGDSVGAAGYAAHAYDEVKEERLWKLSCDAVGVGYD</sequence>
<gene>
    <name evidence="3" type="ORF">HII31_12750</name>
</gene>
<evidence type="ECO:0000256" key="1">
    <source>
        <dbReference type="ARBA" id="ARBA00006484"/>
    </source>
</evidence>
<protein>
    <submittedName>
        <fullName evidence="3">Oxidoreductase calI</fullName>
    </submittedName>
</protein>
<keyword evidence="4" id="KW-1185">Reference proteome</keyword>
<dbReference type="PANTHER" id="PTHR24320">
    <property type="entry name" value="RETINOL DEHYDROGENASE"/>
    <property type="match status" value="1"/>
</dbReference>
<organism evidence="3 4">
    <name type="scientific">Pseudocercospora fuligena</name>
    <dbReference type="NCBI Taxonomy" id="685502"/>
    <lineage>
        <taxon>Eukaryota</taxon>
        <taxon>Fungi</taxon>
        <taxon>Dikarya</taxon>
        <taxon>Ascomycota</taxon>
        <taxon>Pezizomycotina</taxon>
        <taxon>Dothideomycetes</taxon>
        <taxon>Dothideomycetidae</taxon>
        <taxon>Mycosphaerellales</taxon>
        <taxon>Mycosphaerellaceae</taxon>
        <taxon>Pseudocercospora</taxon>
    </lineage>
</organism>
<accession>A0A8H6VCS8</accession>